<comment type="similarity">
    <text evidence="1">Belongs to the glycosyltransferase 28 family.</text>
</comment>
<dbReference type="FunFam" id="3.40.50.2000:FF:000009">
    <property type="entry name" value="Sterol 3-beta-glucosyltransferase UGT80A2"/>
    <property type="match status" value="1"/>
</dbReference>
<evidence type="ECO:0000256" key="5">
    <source>
        <dbReference type="ARBA" id="ARBA00022679"/>
    </source>
</evidence>
<evidence type="ECO:0000259" key="14">
    <source>
        <dbReference type="Pfam" id="PF06722"/>
    </source>
</evidence>
<evidence type="ECO:0000313" key="15">
    <source>
        <dbReference type="EMBL" id="PSR86378.1"/>
    </source>
</evidence>
<gene>
    <name evidence="15" type="ORF">CEY00_Acc32001</name>
</gene>
<name>A0A2R6P6W9_ACTCC</name>
<dbReference type="GO" id="GO:0010154">
    <property type="term" value="P:fruit development"/>
    <property type="evidence" value="ECO:0007669"/>
    <property type="project" value="UniProtKB-ARBA"/>
</dbReference>
<proteinExistence type="inferred from homology"/>
<feature type="region of interest" description="Disordered" evidence="12">
    <location>
        <begin position="1"/>
        <end position="97"/>
    </location>
</feature>
<feature type="domain" description="Glycosyltransferase family 28 N-terminal" evidence="13">
    <location>
        <begin position="178"/>
        <end position="321"/>
    </location>
</feature>
<dbReference type="CDD" id="cd03784">
    <property type="entry name" value="GT1_Gtf-like"/>
    <property type="match status" value="1"/>
</dbReference>
<evidence type="ECO:0000256" key="7">
    <source>
        <dbReference type="ARBA" id="ARBA00023011"/>
    </source>
</evidence>
<dbReference type="GO" id="GO:0005975">
    <property type="term" value="P:carbohydrate metabolic process"/>
    <property type="evidence" value="ECO:0007669"/>
    <property type="project" value="InterPro"/>
</dbReference>
<dbReference type="GO" id="GO:0009813">
    <property type="term" value="P:flavonoid biosynthetic process"/>
    <property type="evidence" value="ECO:0007669"/>
    <property type="project" value="UniProtKB-KW"/>
</dbReference>
<dbReference type="InterPro" id="IPR010610">
    <property type="entry name" value="EryCIII-like_C"/>
</dbReference>
<feature type="compositionally biased region" description="Basic and acidic residues" evidence="12">
    <location>
        <begin position="87"/>
        <end position="97"/>
    </location>
</feature>
<dbReference type="Proteomes" id="UP000241394">
    <property type="component" value="Chromosome LG28"/>
</dbReference>
<dbReference type="FunCoup" id="A0A2R6P6W9">
    <property type="interactions" value="2739"/>
</dbReference>
<dbReference type="STRING" id="1590841.A0A2R6P6W9"/>
<evidence type="ECO:0000256" key="11">
    <source>
        <dbReference type="ARBA" id="ARBA00023241"/>
    </source>
</evidence>
<reference evidence="16" key="2">
    <citation type="journal article" date="2018" name="BMC Genomics">
        <title>A manually annotated Actinidia chinensis var. chinensis (kiwifruit) genome highlights the challenges associated with draft genomes and gene prediction in plants.</title>
        <authorList>
            <person name="Pilkington S.M."/>
            <person name="Crowhurst R."/>
            <person name="Hilario E."/>
            <person name="Nardozza S."/>
            <person name="Fraser L."/>
            <person name="Peng Y."/>
            <person name="Gunaseelan K."/>
            <person name="Simpson R."/>
            <person name="Tahir J."/>
            <person name="Deroles S.C."/>
            <person name="Templeton K."/>
            <person name="Luo Z."/>
            <person name="Davy M."/>
            <person name="Cheng C."/>
            <person name="McNeilage M."/>
            <person name="Scaglione D."/>
            <person name="Liu Y."/>
            <person name="Zhang Q."/>
            <person name="Datson P."/>
            <person name="De Silva N."/>
            <person name="Gardiner S.E."/>
            <person name="Bassett H."/>
            <person name="Chagne D."/>
            <person name="McCallum J."/>
            <person name="Dzierzon H."/>
            <person name="Deng C."/>
            <person name="Wang Y.Y."/>
            <person name="Barron L."/>
            <person name="Manako K."/>
            <person name="Bowen J."/>
            <person name="Foster T.M."/>
            <person name="Erridge Z.A."/>
            <person name="Tiffin H."/>
            <person name="Waite C.N."/>
            <person name="Davies K.M."/>
            <person name="Grierson E.P."/>
            <person name="Laing W.A."/>
            <person name="Kirk R."/>
            <person name="Chen X."/>
            <person name="Wood M."/>
            <person name="Montefiori M."/>
            <person name="Brummell D.A."/>
            <person name="Schwinn K.E."/>
            <person name="Catanach A."/>
            <person name="Fullerton C."/>
            <person name="Li D."/>
            <person name="Meiyalaghan S."/>
            <person name="Nieuwenhuizen N."/>
            <person name="Read N."/>
            <person name="Prakash R."/>
            <person name="Hunter D."/>
            <person name="Zhang H."/>
            <person name="McKenzie M."/>
            <person name="Knabel M."/>
            <person name="Harris A."/>
            <person name="Allan A.C."/>
            <person name="Gleave A."/>
            <person name="Chen A."/>
            <person name="Janssen B.J."/>
            <person name="Plunkett B."/>
            <person name="Ampomah-Dwamena C."/>
            <person name="Voogd C."/>
            <person name="Leif D."/>
            <person name="Lafferty D."/>
            <person name="Souleyre E.J.F."/>
            <person name="Varkonyi-Gasic E."/>
            <person name="Gambi F."/>
            <person name="Hanley J."/>
            <person name="Yao J.L."/>
            <person name="Cheung J."/>
            <person name="David K.M."/>
            <person name="Warren B."/>
            <person name="Marsh K."/>
            <person name="Snowden K.C."/>
            <person name="Lin-Wang K."/>
            <person name="Brian L."/>
            <person name="Martinez-Sanchez M."/>
            <person name="Wang M."/>
            <person name="Ileperuma N."/>
            <person name="Macnee N."/>
            <person name="Campin R."/>
            <person name="McAtee P."/>
            <person name="Drummond R.S.M."/>
            <person name="Espley R.V."/>
            <person name="Ireland H.S."/>
            <person name="Wu R."/>
            <person name="Atkinson R.G."/>
            <person name="Karunairetnam S."/>
            <person name="Bulley S."/>
            <person name="Chunkath S."/>
            <person name="Hanley Z."/>
            <person name="Storey R."/>
            <person name="Thrimawithana A.H."/>
            <person name="Thomson S."/>
            <person name="David C."/>
            <person name="Testolin R."/>
            <person name="Huang H."/>
            <person name="Hellens R.P."/>
            <person name="Schaffer R.J."/>
        </authorList>
    </citation>
    <scope>NUCLEOTIDE SEQUENCE [LARGE SCALE GENOMIC DNA]</scope>
    <source>
        <strain evidence="16">cv. Red5</strain>
    </source>
</reference>
<evidence type="ECO:0000256" key="6">
    <source>
        <dbReference type="ARBA" id="ARBA00022955"/>
    </source>
</evidence>
<dbReference type="GO" id="GO:0016906">
    <property type="term" value="F:sterol 3-beta-glucosyltransferase activity"/>
    <property type="evidence" value="ECO:0007669"/>
    <property type="project" value="UniProtKB-EC"/>
</dbReference>
<dbReference type="Gramene" id="PSR86378">
    <property type="protein sequence ID" value="PSR86378"/>
    <property type="gene ID" value="CEY00_Acc32001"/>
</dbReference>
<keyword evidence="7" id="KW-0756">Sterol biosynthesis</keyword>
<comment type="caution">
    <text evidence="15">The sequence shown here is derived from an EMBL/GenBank/DDBJ whole genome shotgun (WGS) entry which is preliminary data.</text>
</comment>
<evidence type="ECO:0000313" key="16">
    <source>
        <dbReference type="Proteomes" id="UP000241394"/>
    </source>
</evidence>
<keyword evidence="5 15" id="KW-0808">Transferase</keyword>
<evidence type="ECO:0000256" key="9">
    <source>
        <dbReference type="ARBA" id="ARBA00023166"/>
    </source>
</evidence>
<protein>
    <recommendedName>
        <fullName evidence="2">sterol 3beta-glucosyltransferase</fullName>
        <ecNumber evidence="2">2.4.1.173</ecNumber>
    </recommendedName>
</protein>
<keyword evidence="3" id="KW-0444">Lipid biosynthesis</keyword>
<evidence type="ECO:0000256" key="12">
    <source>
        <dbReference type="SAM" id="MobiDB-lite"/>
    </source>
</evidence>
<keyword evidence="11" id="KW-0284">Flavonoid biosynthesis</keyword>
<dbReference type="EMBL" id="NKQK01000028">
    <property type="protein sequence ID" value="PSR86378.1"/>
    <property type="molecule type" value="Genomic_DNA"/>
</dbReference>
<dbReference type="GO" id="GO:0009791">
    <property type="term" value="P:post-embryonic development"/>
    <property type="evidence" value="ECO:0007669"/>
    <property type="project" value="UniProtKB-ARBA"/>
</dbReference>
<dbReference type="GO" id="GO:0016126">
    <property type="term" value="P:sterol biosynthetic process"/>
    <property type="evidence" value="ECO:0007669"/>
    <property type="project" value="UniProtKB-KW"/>
</dbReference>
<dbReference type="Pfam" id="PF03033">
    <property type="entry name" value="Glyco_transf_28"/>
    <property type="match status" value="1"/>
</dbReference>
<evidence type="ECO:0000256" key="8">
    <source>
        <dbReference type="ARBA" id="ARBA00023098"/>
    </source>
</evidence>
<dbReference type="SUPFAM" id="SSF53756">
    <property type="entry name" value="UDP-Glycosyltransferase/glycogen phosphorylase"/>
    <property type="match status" value="1"/>
</dbReference>
<keyword evidence="9" id="KW-1207">Sterol metabolism</keyword>
<dbReference type="OMA" id="GYWWPYD"/>
<evidence type="ECO:0000259" key="13">
    <source>
        <dbReference type="Pfam" id="PF03033"/>
    </source>
</evidence>
<dbReference type="InParanoid" id="A0A2R6P6W9"/>
<dbReference type="InterPro" id="IPR004276">
    <property type="entry name" value="GlycoTrans_28_N"/>
</dbReference>
<feature type="compositionally biased region" description="Low complexity" evidence="12">
    <location>
        <begin position="45"/>
        <end position="57"/>
    </location>
</feature>
<dbReference type="Gene3D" id="3.40.50.2000">
    <property type="entry name" value="Glycogen Phosphorylase B"/>
    <property type="match status" value="2"/>
</dbReference>
<dbReference type="InterPro" id="IPR002213">
    <property type="entry name" value="UDP_glucos_trans"/>
</dbReference>
<sequence length="629" mass="68703">MAEHKNSHGTTSSTSSGEVSVKFEREVTGRSSSSGRELDGDETVAGGALSNGGSNTSGTGGRGFPRVSTLPVERTSCDTLEPPPDQLKLEKSKTERPRNNTILAEEAAQIFDDSIPVQQKQKLLNRIATVKDNGTVEFEVPGDVEPQTFGVGSGTVYNEADDEPLDSTDLQYIPPLQIVILIVGTRGDVQPFVAIGKRLQDYGHRVRLATHSNFKDFVLTAGLEFYPIGGDPKVLAGYMVKNKGFLPSGPSEIPIQRNQIKDIIYSLLSACKEPDIDSGIPFKADAIIANPPVYGHTHVAEALKVPLHVFFTMPWTPTSEFPHPLSRVKQQAGYRLSYQIVDSLIWLGIRDMVNDLRKRKLKLRPVTYLSGSQGSESDVPYGYIWSPHLVPKPKDWGPKVDVVGFCFLDLASNYEPPQQLMDWLNAGPKPIYIGFGSLPVQEPEKMTQIIVNALEMTGQRGIINKGWGGLGNLKEPKDFIYLLDNCPHDWLFLQCAAVVHHGGAGTTAAGLKAACPTTIVPFFGDQPFWGERVHARGVGPSPIPIDEFSLPKLVDAITFMLDPMVKERAVELAKAMETEDGVTGAVKAFFKHLPRKKCEPEPEPKPVLAPAPAPVSSNFLSIRKCFGCS</sequence>
<keyword evidence="8" id="KW-0443">Lipid metabolism</keyword>
<evidence type="ECO:0000256" key="10">
    <source>
        <dbReference type="ARBA" id="ARBA00023221"/>
    </source>
</evidence>
<evidence type="ECO:0000256" key="1">
    <source>
        <dbReference type="ARBA" id="ARBA00006962"/>
    </source>
</evidence>
<evidence type="ECO:0000256" key="3">
    <source>
        <dbReference type="ARBA" id="ARBA00022516"/>
    </source>
</evidence>
<keyword evidence="10" id="KW-0753">Steroid metabolism</keyword>
<dbReference type="FunFam" id="3.40.50.2000:FF:000030">
    <property type="entry name" value="Sterol 3-beta-glucosyltransferase UGT80A2"/>
    <property type="match status" value="1"/>
</dbReference>
<dbReference type="InterPro" id="IPR050426">
    <property type="entry name" value="Glycosyltransferase_28"/>
</dbReference>
<dbReference type="EC" id="2.4.1.173" evidence="2"/>
<dbReference type="PANTHER" id="PTHR48050:SF13">
    <property type="entry name" value="STEROL 3-BETA-GLUCOSYLTRANSFERASE UGT80A2"/>
    <property type="match status" value="1"/>
</dbReference>
<evidence type="ECO:0000256" key="4">
    <source>
        <dbReference type="ARBA" id="ARBA00022676"/>
    </source>
</evidence>
<keyword evidence="16" id="KW-1185">Reference proteome</keyword>
<dbReference type="PANTHER" id="PTHR48050">
    <property type="entry name" value="STEROL 3-BETA-GLUCOSYLTRANSFERASE"/>
    <property type="match status" value="1"/>
</dbReference>
<accession>A0A2R6P6W9</accession>
<feature type="domain" description="Erythromycin biosynthesis protein CIII-like C-terminal" evidence="14">
    <location>
        <begin position="480"/>
        <end position="579"/>
    </location>
</feature>
<dbReference type="Pfam" id="PF06722">
    <property type="entry name" value="EryCIII-like_C"/>
    <property type="match status" value="1"/>
</dbReference>
<keyword evidence="4" id="KW-0328">Glycosyltransferase</keyword>
<dbReference type="AlphaFoldDB" id="A0A2R6P6W9"/>
<keyword evidence="6" id="KW-0752">Steroid biosynthesis</keyword>
<reference evidence="15 16" key="1">
    <citation type="submission" date="2017-07" db="EMBL/GenBank/DDBJ databases">
        <title>An improved, manually edited Actinidia chinensis var. chinensis (kiwifruit) genome highlights the challenges associated with draft genomes and gene prediction in plants.</title>
        <authorList>
            <person name="Pilkington S."/>
            <person name="Crowhurst R."/>
            <person name="Hilario E."/>
            <person name="Nardozza S."/>
            <person name="Fraser L."/>
            <person name="Peng Y."/>
            <person name="Gunaseelan K."/>
            <person name="Simpson R."/>
            <person name="Tahir J."/>
            <person name="Deroles S."/>
            <person name="Templeton K."/>
            <person name="Luo Z."/>
            <person name="Davy M."/>
            <person name="Cheng C."/>
            <person name="Mcneilage M."/>
            <person name="Scaglione D."/>
            <person name="Liu Y."/>
            <person name="Zhang Q."/>
            <person name="Datson P."/>
            <person name="De Silva N."/>
            <person name="Gardiner S."/>
            <person name="Bassett H."/>
            <person name="Chagne D."/>
            <person name="Mccallum J."/>
            <person name="Dzierzon H."/>
            <person name="Deng C."/>
            <person name="Wang Y.-Y."/>
            <person name="Barron N."/>
            <person name="Manako K."/>
            <person name="Bowen J."/>
            <person name="Foster T."/>
            <person name="Erridge Z."/>
            <person name="Tiffin H."/>
            <person name="Waite C."/>
            <person name="Davies K."/>
            <person name="Grierson E."/>
            <person name="Laing W."/>
            <person name="Kirk R."/>
            <person name="Chen X."/>
            <person name="Wood M."/>
            <person name="Montefiori M."/>
            <person name="Brummell D."/>
            <person name="Schwinn K."/>
            <person name="Catanach A."/>
            <person name="Fullerton C."/>
            <person name="Li D."/>
            <person name="Meiyalaghan S."/>
            <person name="Nieuwenhuizen N."/>
            <person name="Read N."/>
            <person name="Prakash R."/>
            <person name="Hunter D."/>
            <person name="Zhang H."/>
            <person name="Mckenzie M."/>
            <person name="Knabel M."/>
            <person name="Harris A."/>
            <person name="Allan A."/>
            <person name="Chen A."/>
            <person name="Janssen B."/>
            <person name="Plunkett B."/>
            <person name="Dwamena C."/>
            <person name="Voogd C."/>
            <person name="Leif D."/>
            <person name="Lafferty D."/>
            <person name="Souleyre E."/>
            <person name="Varkonyi-Gasic E."/>
            <person name="Gambi F."/>
            <person name="Hanley J."/>
            <person name="Yao J.-L."/>
            <person name="Cheung J."/>
            <person name="David K."/>
            <person name="Warren B."/>
            <person name="Marsh K."/>
            <person name="Snowden K."/>
            <person name="Lin-Wang K."/>
            <person name="Brian L."/>
            <person name="Martinez-Sanchez M."/>
            <person name="Wang M."/>
            <person name="Ileperuma N."/>
            <person name="Macnee N."/>
            <person name="Campin R."/>
            <person name="Mcatee P."/>
            <person name="Drummond R."/>
            <person name="Espley R."/>
            <person name="Ireland H."/>
            <person name="Wu R."/>
            <person name="Atkinson R."/>
            <person name="Karunairetnam S."/>
            <person name="Bulley S."/>
            <person name="Chunkath S."/>
            <person name="Hanley Z."/>
            <person name="Storey R."/>
            <person name="Thrimawithana A."/>
            <person name="Thomson S."/>
            <person name="David C."/>
            <person name="Testolin R."/>
        </authorList>
    </citation>
    <scope>NUCLEOTIDE SEQUENCE [LARGE SCALE GENOMIC DNA]</scope>
    <source>
        <strain evidence="16">cv. Red5</strain>
        <tissue evidence="15">Young leaf</tissue>
    </source>
</reference>
<organism evidence="15 16">
    <name type="scientific">Actinidia chinensis var. chinensis</name>
    <name type="common">Chinese soft-hair kiwi</name>
    <dbReference type="NCBI Taxonomy" id="1590841"/>
    <lineage>
        <taxon>Eukaryota</taxon>
        <taxon>Viridiplantae</taxon>
        <taxon>Streptophyta</taxon>
        <taxon>Embryophyta</taxon>
        <taxon>Tracheophyta</taxon>
        <taxon>Spermatophyta</taxon>
        <taxon>Magnoliopsida</taxon>
        <taxon>eudicotyledons</taxon>
        <taxon>Gunneridae</taxon>
        <taxon>Pentapetalae</taxon>
        <taxon>asterids</taxon>
        <taxon>Ericales</taxon>
        <taxon>Actinidiaceae</taxon>
        <taxon>Actinidia</taxon>
    </lineage>
</organism>
<evidence type="ECO:0000256" key="2">
    <source>
        <dbReference type="ARBA" id="ARBA00012650"/>
    </source>
</evidence>
<dbReference type="OrthoDB" id="5835829at2759"/>